<evidence type="ECO:0000259" key="1">
    <source>
        <dbReference type="Pfam" id="PF04909"/>
    </source>
</evidence>
<feature type="domain" description="Amidohydrolase-related" evidence="1">
    <location>
        <begin position="4"/>
        <end position="184"/>
    </location>
</feature>
<dbReference type="EMBL" id="ML976614">
    <property type="protein sequence ID" value="KAF1850270.1"/>
    <property type="molecule type" value="Genomic_DNA"/>
</dbReference>
<dbReference type="PANTHER" id="PTHR35563">
    <property type="entry name" value="BARREL METAL-DEPENDENT HYDROLASE, PUTATIVE (AFU_ORTHOLOGUE AFUA_1G16240)-RELATED"/>
    <property type="match status" value="1"/>
</dbReference>
<dbReference type="InterPro" id="IPR032466">
    <property type="entry name" value="Metal_Hydrolase"/>
</dbReference>
<protein>
    <recommendedName>
        <fullName evidence="1">Amidohydrolase-related domain-containing protein</fullName>
    </recommendedName>
</protein>
<proteinExistence type="predicted"/>
<dbReference type="GO" id="GO:0016787">
    <property type="term" value="F:hydrolase activity"/>
    <property type="evidence" value="ECO:0007669"/>
    <property type="project" value="InterPro"/>
</dbReference>
<comment type="caution">
    <text evidence="2">The sequence shown here is derived from an EMBL/GenBank/DDBJ whole genome shotgun (WGS) entry which is preliminary data.</text>
</comment>
<dbReference type="Pfam" id="PF04909">
    <property type="entry name" value="Amidohydro_2"/>
    <property type="match status" value="1"/>
</dbReference>
<evidence type="ECO:0000313" key="2">
    <source>
        <dbReference type="EMBL" id="KAF1850270.1"/>
    </source>
</evidence>
<dbReference type="OrthoDB" id="2135488at2759"/>
<name>A0A9P4GRZ6_9PLEO</name>
<dbReference type="InterPro" id="IPR052358">
    <property type="entry name" value="Aro_Compnd_Degr_Hydrolases"/>
</dbReference>
<dbReference type="InterPro" id="IPR006680">
    <property type="entry name" value="Amidohydro-rel"/>
</dbReference>
<sequence>QQWHGLDVRGVRLNYKFSKTVVSKTDLQPCYANMPRKLRPIKAWSVGLYANMEVLDHVQPLVSELGVKIVLEHFASPVVLLLGSARQPGWDALHSMMKDPRVYVKFSAPYLFSSDSGAKEFESLATSLLIMRNGEGLVISSDWPRTQSRGYYVTPFMEKAVKWCNGDGELQNKLFRDNPRELWDV</sequence>
<accession>A0A9P4GRZ6</accession>
<organism evidence="2 3">
    <name type="scientific">Cucurbitaria berberidis CBS 394.84</name>
    <dbReference type="NCBI Taxonomy" id="1168544"/>
    <lineage>
        <taxon>Eukaryota</taxon>
        <taxon>Fungi</taxon>
        <taxon>Dikarya</taxon>
        <taxon>Ascomycota</taxon>
        <taxon>Pezizomycotina</taxon>
        <taxon>Dothideomycetes</taxon>
        <taxon>Pleosporomycetidae</taxon>
        <taxon>Pleosporales</taxon>
        <taxon>Pleosporineae</taxon>
        <taxon>Cucurbitariaceae</taxon>
        <taxon>Cucurbitaria</taxon>
    </lineage>
</organism>
<dbReference type="Proteomes" id="UP000800039">
    <property type="component" value="Unassembled WGS sequence"/>
</dbReference>
<evidence type="ECO:0000313" key="3">
    <source>
        <dbReference type="Proteomes" id="UP000800039"/>
    </source>
</evidence>
<keyword evidence="3" id="KW-1185">Reference proteome</keyword>
<dbReference type="PANTHER" id="PTHR35563:SF2">
    <property type="entry name" value="BARREL METAL-DEPENDENT HYDROLASE, PUTATIVE (AFU_ORTHOLOGUE AFUA_1G16240)-RELATED"/>
    <property type="match status" value="1"/>
</dbReference>
<dbReference type="RefSeq" id="XP_040792833.1">
    <property type="nucleotide sequence ID" value="XM_040927856.1"/>
</dbReference>
<dbReference type="AlphaFoldDB" id="A0A9P4GRZ6"/>
<dbReference type="SUPFAM" id="SSF51556">
    <property type="entry name" value="Metallo-dependent hydrolases"/>
    <property type="match status" value="1"/>
</dbReference>
<gene>
    <name evidence="2" type="ORF">K460DRAFT_273182</name>
</gene>
<dbReference type="GeneID" id="63845109"/>
<reference evidence="2" key="1">
    <citation type="submission" date="2020-01" db="EMBL/GenBank/DDBJ databases">
        <authorList>
            <consortium name="DOE Joint Genome Institute"/>
            <person name="Haridas S."/>
            <person name="Albert R."/>
            <person name="Binder M."/>
            <person name="Bloem J."/>
            <person name="Labutti K."/>
            <person name="Salamov A."/>
            <person name="Andreopoulos B."/>
            <person name="Baker S.E."/>
            <person name="Barry K."/>
            <person name="Bills G."/>
            <person name="Bluhm B.H."/>
            <person name="Cannon C."/>
            <person name="Castanera R."/>
            <person name="Culley D.E."/>
            <person name="Daum C."/>
            <person name="Ezra D."/>
            <person name="Gonzalez J.B."/>
            <person name="Henrissat B."/>
            <person name="Kuo A."/>
            <person name="Liang C."/>
            <person name="Lipzen A."/>
            <person name="Lutzoni F."/>
            <person name="Magnuson J."/>
            <person name="Mondo S."/>
            <person name="Nolan M."/>
            <person name="Ohm R."/>
            <person name="Pangilinan J."/>
            <person name="Park H.-J."/>
            <person name="Ramirez L."/>
            <person name="Alfaro M."/>
            <person name="Sun H."/>
            <person name="Tritt A."/>
            <person name="Yoshinaga Y."/>
            <person name="Zwiers L.-H."/>
            <person name="Turgeon B.G."/>
            <person name="Goodwin S.B."/>
            <person name="Spatafora J.W."/>
            <person name="Crous P.W."/>
            <person name="Grigoriev I.V."/>
        </authorList>
    </citation>
    <scope>NUCLEOTIDE SEQUENCE</scope>
    <source>
        <strain evidence="2">CBS 394.84</strain>
    </source>
</reference>
<dbReference type="Gene3D" id="3.20.20.140">
    <property type="entry name" value="Metal-dependent hydrolases"/>
    <property type="match status" value="1"/>
</dbReference>
<feature type="non-terminal residue" evidence="2">
    <location>
        <position position="1"/>
    </location>
</feature>